<evidence type="ECO:0000259" key="1">
    <source>
        <dbReference type="Pfam" id="PF12770"/>
    </source>
</evidence>
<evidence type="ECO:0000313" key="3">
    <source>
        <dbReference type="Proteomes" id="UP000433071"/>
    </source>
</evidence>
<sequence>MFGSTVVVDAHRTLADAVVRIEGVADDVQIVVRQRTGAAPRYFLFRAGFLRSIAQQRPTALAEDGLNLKSARSARTVAAEDAASIVDDTVVVLNGDAVAGVLVGTNGDRGAGTPTQPAPTWPAPGPFDHGFSPSTVDNIFVHPPEETPADMGDVPHGGAEGMPNDGDTGEGWPGGGRGLPANRETPAAALPPFTASTAIDCPSAAVVGEQFDVVVGLEPPPSTGEPTVGVTVHTGLAEFDLVVSIAAAGFQTKRTRDVLHVVRSDPGAERVTFTLTPEPIDGEAVSALLRIDFSFGGVPCGTAWLAIVVTAGRTGALASAPRKPSESPIIPAPLPITVGNHERPPDLVITISENEDSTQLEWQFACKDADIEVPSTAVSTRFQQHNARSFALQQVRLIHESIGDAAIDARVTGVSRTIANQIPTEAWQVLSAVWQRASAQSRLPGVLIVTTDAYIPWELASTEDTYLDATLTDSGIAQILGAQVPISRWNVPNARGVRGVLAPPQPPPESLGVGGMALVIGDYLVESAQRPLPMATEEGNELAALYTATQLTATLSDIDPLFDGELERDGVRIEPDLVHFACHGQADANPRFNGIILNDGNLRLDPLYVAGRRRREDFIFLNACQIGQSTQLLEEAGGFATQFLNTGAGGFIAPLWNVDDQIAKETALGFYAATLGSKRITVAEALRRRRAMYDPGAAVPQPTHLAYVYYGHPNLILNPRPPLVREGAPA</sequence>
<dbReference type="Proteomes" id="UP000433071">
    <property type="component" value="Unassembled WGS sequence"/>
</dbReference>
<dbReference type="Pfam" id="PF12770">
    <property type="entry name" value="CHAT"/>
    <property type="match status" value="1"/>
</dbReference>
<protein>
    <submittedName>
        <fullName evidence="2">CHAT domain-containing protein</fullName>
    </submittedName>
</protein>
<organism evidence="2 3">
    <name type="scientific">Agromyces bracchium</name>
    <dbReference type="NCBI Taxonomy" id="88376"/>
    <lineage>
        <taxon>Bacteria</taxon>
        <taxon>Bacillati</taxon>
        <taxon>Actinomycetota</taxon>
        <taxon>Actinomycetes</taxon>
        <taxon>Micrococcales</taxon>
        <taxon>Microbacteriaceae</taxon>
        <taxon>Agromyces</taxon>
    </lineage>
</organism>
<evidence type="ECO:0000313" key="2">
    <source>
        <dbReference type="EMBL" id="MTH69826.1"/>
    </source>
</evidence>
<proteinExistence type="predicted"/>
<feature type="domain" description="CHAT" evidence="1">
    <location>
        <begin position="441"/>
        <end position="690"/>
    </location>
</feature>
<dbReference type="EMBL" id="WMLB01000036">
    <property type="protein sequence ID" value="MTH69826.1"/>
    <property type="molecule type" value="Genomic_DNA"/>
</dbReference>
<reference evidence="2 3" key="1">
    <citation type="submission" date="2019-11" db="EMBL/GenBank/DDBJ databases">
        <title>Agromyces kandeliae sp. nov., isolated from mangrove soil.</title>
        <authorList>
            <person name="Wang R."/>
        </authorList>
    </citation>
    <scope>NUCLEOTIDE SEQUENCE [LARGE SCALE GENOMIC DNA]</scope>
    <source>
        <strain evidence="2 3">JCM 11433</strain>
    </source>
</reference>
<gene>
    <name evidence="2" type="ORF">GJ743_15755</name>
</gene>
<dbReference type="InterPro" id="IPR024983">
    <property type="entry name" value="CHAT_dom"/>
</dbReference>
<name>A0A6I3MEN1_9MICO</name>
<comment type="caution">
    <text evidence="2">The sequence shown here is derived from an EMBL/GenBank/DDBJ whole genome shotgun (WGS) entry which is preliminary data.</text>
</comment>
<keyword evidence="3" id="KW-1185">Reference proteome</keyword>
<accession>A0A6I3MEN1</accession>
<dbReference type="OrthoDB" id="8773014at2"/>
<dbReference type="AlphaFoldDB" id="A0A6I3MEN1"/>